<evidence type="ECO:0008006" key="5">
    <source>
        <dbReference type="Google" id="ProtNLM"/>
    </source>
</evidence>
<dbReference type="Gene3D" id="2.60.40.10">
    <property type="entry name" value="Immunoglobulins"/>
    <property type="match status" value="1"/>
</dbReference>
<dbReference type="Pfam" id="PF19081">
    <property type="entry name" value="Ig_7"/>
    <property type="match status" value="2"/>
</dbReference>
<comment type="caution">
    <text evidence="3">The sequence shown here is derived from an EMBL/GenBank/DDBJ whole genome shotgun (WGS) entry which is preliminary data.</text>
</comment>
<dbReference type="Pfam" id="PF13585">
    <property type="entry name" value="CHU_C"/>
    <property type="match status" value="1"/>
</dbReference>
<evidence type="ECO:0000259" key="1">
    <source>
        <dbReference type="Pfam" id="PF01345"/>
    </source>
</evidence>
<reference evidence="4" key="1">
    <citation type="journal article" date="2019" name="Int. J. Syst. Evol. Microbiol.">
        <title>The Global Catalogue of Microorganisms (GCM) 10K type strain sequencing project: providing services to taxonomists for standard genome sequencing and annotation.</title>
        <authorList>
            <consortium name="The Broad Institute Genomics Platform"/>
            <consortium name="The Broad Institute Genome Sequencing Center for Infectious Disease"/>
            <person name="Wu L."/>
            <person name="Ma J."/>
        </authorList>
    </citation>
    <scope>NUCLEOTIDE SEQUENCE [LARGE SCALE GENOMIC DNA]</scope>
    <source>
        <strain evidence="4">JCM 16083</strain>
    </source>
</reference>
<feature type="domain" description="Ig-like" evidence="2">
    <location>
        <begin position="387"/>
        <end position="464"/>
    </location>
</feature>
<evidence type="ECO:0000259" key="2">
    <source>
        <dbReference type="Pfam" id="PF19081"/>
    </source>
</evidence>
<dbReference type="InterPro" id="IPR044023">
    <property type="entry name" value="Ig_7"/>
</dbReference>
<gene>
    <name evidence="3" type="ORF">GCM10009118_28650</name>
</gene>
<feature type="domain" description="Ig-like" evidence="2">
    <location>
        <begin position="574"/>
        <end position="647"/>
    </location>
</feature>
<dbReference type="InterPro" id="IPR026341">
    <property type="entry name" value="T9SS_type_B"/>
</dbReference>
<organism evidence="3 4">
    <name type="scientific">Wandonia haliotis</name>
    <dbReference type="NCBI Taxonomy" id="574963"/>
    <lineage>
        <taxon>Bacteria</taxon>
        <taxon>Pseudomonadati</taxon>
        <taxon>Bacteroidota</taxon>
        <taxon>Flavobacteriia</taxon>
        <taxon>Flavobacteriales</taxon>
        <taxon>Crocinitomicaceae</taxon>
        <taxon>Wandonia</taxon>
    </lineage>
</organism>
<evidence type="ECO:0000313" key="3">
    <source>
        <dbReference type="EMBL" id="GAA0876455.1"/>
    </source>
</evidence>
<name>A0ABP3Y4G7_9FLAO</name>
<dbReference type="Proteomes" id="UP001501126">
    <property type="component" value="Unassembled WGS sequence"/>
</dbReference>
<keyword evidence="4" id="KW-1185">Reference proteome</keyword>
<dbReference type="EMBL" id="BAAAFH010000022">
    <property type="protein sequence ID" value="GAA0876455.1"/>
    <property type="molecule type" value="Genomic_DNA"/>
</dbReference>
<protein>
    <recommendedName>
        <fullName evidence="5">DUF11 domain-containing protein</fullName>
    </recommendedName>
</protein>
<evidence type="ECO:0000313" key="4">
    <source>
        <dbReference type="Proteomes" id="UP001501126"/>
    </source>
</evidence>
<proteinExistence type="predicted"/>
<dbReference type="InterPro" id="IPR001434">
    <property type="entry name" value="OmcB-like_DUF11"/>
</dbReference>
<dbReference type="InterPro" id="IPR047589">
    <property type="entry name" value="DUF11_rpt"/>
</dbReference>
<dbReference type="InterPro" id="IPR013783">
    <property type="entry name" value="Ig-like_fold"/>
</dbReference>
<dbReference type="NCBIfam" id="TIGR01451">
    <property type="entry name" value="B_ant_repeat"/>
    <property type="match status" value="1"/>
</dbReference>
<dbReference type="NCBIfam" id="TIGR04131">
    <property type="entry name" value="Bac_Flav_CTERM"/>
    <property type="match status" value="1"/>
</dbReference>
<dbReference type="Pfam" id="PF01345">
    <property type="entry name" value="DUF11"/>
    <property type="match status" value="1"/>
</dbReference>
<accession>A0ABP3Y4G7</accession>
<sequence length="1260" mass="133690">MKEANFKPDISGWLKKRLTPGICITLLFLGITNLLKSQQQYATTIISESYVTSSGHSVDANPATYSELEASSGVIIGIGGYSSDIEMEFPTLVPANQTTFVRIETDDDILSSLLGGTLGDLLSTVAGVALIGNQEFSVEAKNGATVVLSGNSTNPISFSGEQLKVVLDANNHTYLAITPGQPYQSIRISNHVGSLIGLGVKKHMKVWDPYYVVQGASCIQPQFTSYDAAGISLEVLNLGGGVNDLERAIDGNLMSHSTLSLGVVGVASNITQRVYFEGVSQPTDMFAVRLGIDPAVLAITLGQGIEISTRNGVNLVTTDQLTDLATPADIAAMQSGQPATLYISPNAPIDRVVVRLNGVLNVAVAQTLDVFEVYKISQSPIFNVNSSDTIICTGTVANLVSDAVNPSDEIRWYDDSTATTPIAITGSGVPFTTGLLYSDTTFYVASGVPGCPSESLRIPVEVKVMQGPDPSNISVPVDPQYCAADVVDLGASSTSGVNFQWYLTPDGTTPIFSGQQTGNHTFIIPHSDSISISGLTTADSPFTLYVAVQDTVTGCWSSPGEYASVTITIIDEPAPTTTQATQSFCAEEMATIMDLQVNESPLNWYDAPVGGNLLTSGTLLQNGTNYYASWLGGVCESSQRLEIEVVIQDEPAPVTTDPQQHFCALDNATIADLIVTGTSINWYDVNGNALLPSTSLSDGETYFATEQGAACESSDTLMITVSVSDLPAPTTDAAQQEFCIADNPTIEDILVNETTLVWYDGGGNPIAPGTPLTDNTSYYAALVSPNCESTDQLEILVTFEQVAAPTADEENQVFCAPGNGSAAATVGDISVNEADIVWYDALTGGSVVDPSTPLTHGDIYYAAQVGNSCESTSRLEVTIAIEDLPAPTTSETTQSFCTASNPVAVDIEVNETNVNWYDVEGNHMTETSELQDGATYYGVTSSAHCQSNDSLAVTIIIEDMYGAEMTGQLSGICITDTIEYSAPAGMDNYDWSVVGGTIVAGGTSSDHSVWVVWENAPVTTIEVGYGTGNGCTMRMEEVAVASSVICSDLEVEKTVSNLNPFIGDEIVFTITVTNTGQDEFSEIEVDEVIQSGFTYVEDEATHGSYDVVSGIWTIENLEAGGTAVLLITVTVNATGDYSNVASIVPNGTIDDTDPDNNSSEVIVEPSCLTVYNEISPNGDGVNDVLYVDCIEQFPNNSIIIFNRYGNKVYSVEGYENDWGGVANVGGVVGKGEPLPAGTYYYLLKVEDEEFETSGWIYILR</sequence>
<dbReference type="RefSeq" id="WP_343789326.1">
    <property type="nucleotide sequence ID" value="NZ_BAAAFH010000022.1"/>
</dbReference>
<feature type="domain" description="DUF11" evidence="1">
    <location>
        <begin position="1048"/>
        <end position="1161"/>
    </location>
</feature>